<gene>
    <name evidence="2" type="ORF">BDV39DRAFT_175289</name>
</gene>
<keyword evidence="1" id="KW-0812">Transmembrane</keyword>
<evidence type="ECO:0000256" key="1">
    <source>
        <dbReference type="SAM" id="Phobius"/>
    </source>
</evidence>
<keyword evidence="1" id="KW-0472">Membrane</keyword>
<dbReference type="AlphaFoldDB" id="A0A5N6X2W5"/>
<name>A0A5N6X2W5_9EURO</name>
<dbReference type="EMBL" id="ML741791">
    <property type="protein sequence ID" value="KAE8327551.1"/>
    <property type="molecule type" value="Genomic_DNA"/>
</dbReference>
<evidence type="ECO:0000313" key="3">
    <source>
        <dbReference type="Proteomes" id="UP000325945"/>
    </source>
</evidence>
<evidence type="ECO:0000313" key="2">
    <source>
        <dbReference type="EMBL" id="KAE8327551.1"/>
    </source>
</evidence>
<keyword evidence="1" id="KW-1133">Transmembrane helix</keyword>
<feature type="transmembrane region" description="Helical" evidence="1">
    <location>
        <begin position="39"/>
        <end position="55"/>
    </location>
</feature>
<keyword evidence="3" id="KW-1185">Reference proteome</keyword>
<organism evidence="2 3">
    <name type="scientific">Aspergillus sergii</name>
    <dbReference type="NCBI Taxonomy" id="1034303"/>
    <lineage>
        <taxon>Eukaryota</taxon>
        <taxon>Fungi</taxon>
        <taxon>Dikarya</taxon>
        <taxon>Ascomycota</taxon>
        <taxon>Pezizomycotina</taxon>
        <taxon>Eurotiomycetes</taxon>
        <taxon>Eurotiomycetidae</taxon>
        <taxon>Eurotiales</taxon>
        <taxon>Aspergillaceae</taxon>
        <taxon>Aspergillus</taxon>
        <taxon>Aspergillus subgen. Circumdati</taxon>
    </lineage>
</organism>
<dbReference type="Proteomes" id="UP000325945">
    <property type="component" value="Unassembled WGS sequence"/>
</dbReference>
<sequence>MDLALTPRIWRRYFCTPYTILVPGSNCCLSTPLGSPARWLVVPVPVGLIILYLPCGPLTQCIMSRYDAYGACKLLK</sequence>
<accession>A0A5N6X2W5</accession>
<proteinExistence type="predicted"/>
<protein>
    <submittedName>
        <fullName evidence="2">Uncharacterized protein</fullName>
    </submittedName>
</protein>
<reference evidence="3" key="1">
    <citation type="submission" date="2019-04" db="EMBL/GenBank/DDBJ databases">
        <title>Friends and foes A comparative genomics studyof 23 Aspergillus species from section Flavi.</title>
        <authorList>
            <consortium name="DOE Joint Genome Institute"/>
            <person name="Kjaerbolling I."/>
            <person name="Vesth T."/>
            <person name="Frisvad J.C."/>
            <person name="Nybo J.L."/>
            <person name="Theobald S."/>
            <person name="Kildgaard S."/>
            <person name="Isbrandt T."/>
            <person name="Kuo A."/>
            <person name="Sato A."/>
            <person name="Lyhne E.K."/>
            <person name="Kogle M.E."/>
            <person name="Wiebenga A."/>
            <person name="Kun R.S."/>
            <person name="Lubbers R.J."/>
            <person name="Makela M.R."/>
            <person name="Barry K."/>
            <person name="Chovatia M."/>
            <person name="Clum A."/>
            <person name="Daum C."/>
            <person name="Haridas S."/>
            <person name="He G."/>
            <person name="LaButti K."/>
            <person name="Lipzen A."/>
            <person name="Mondo S."/>
            <person name="Riley R."/>
            <person name="Salamov A."/>
            <person name="Simmons B.A."/>
            <person name="Magnuson J.K."/>
            <person name="Henrissat B."/>
            <person name="Mortensen U.H."/>
            <person name="Larsen T.O."/>
            <person name="Devries R.P."/>
            <person name="Grigoriev I.V."/>
            <person name="Machida M."/>
            <person name="Baker S.E."/>
            <person name="Andersen M.R."/>
        </authorList>
    </citation>
    <scope>NUCLEOTIDE SEQUENCE [LARGE SCALE GENOMIC DNA]</scope>
    <source>
        <strain evidence="3">CBS 130017</strain>
    </source>
</reference>